<evidence type="ECO:0000313" key="10">
    <source>
        <dbReference type="EMBL" id="EKF74594.1"/>
    </source>
</evidence>
<dbReference type="PROSITE" id="PS51585">
    <property type="entry name" value="SAM_MT_TPMT"/>
    <property type="match status" value="1"/>
</dbReference>
<dbReference type="eggNOG" id="COG0500">
    <property type="taxonomic scope" value="Bacteria"/>
</dbReference>
<dbReference type="RefSeq" id="WP_008928820.1">
    <property type="nucleotide sequence ID" value="NZ_AMRJ01000010.1"/>
</dbReference>
<evidence type="ECO:0000256" key="4">
    <source>
        <dbReference type="ARBA" id="ARBA00011905"/>
    </source>
</evidence>
<evidence type="ECO:0000256" key="1">
    <source>
        <dbReference type="ARBA" id="ARBA00000903"/>
    </source>
</evidence>
<feature type="binding site" evidence="9">
    <location>
        <position position="66"/>
    </location>
    <ligand>
        <name>S-adenosyl-L-methionine</name>
        <dbReference type="ChEBI" id="CHEBI:59789"/>
    </ligand>
</feature>
<evidence type="ECO:0000256" key="9">
    <source>
        <dbReference type="HAMAP-Rule" id="MF_00812"/>
    </source>
</evidence>
<name>L0WC76_9GAMM</name>
<dbReference type="InterPro" id="IPR029063">
    <property type="entry name" value="SAM-dependent_MTases_sf"/>
</dbReference>
<dbReference type="GO" id="GO:0010038">
    <property type="term" value="P:response to metal ion"/>
    <property type="evidence" value="ECO:0007669"/>
    <property type="project" value="InterPro"/>
</dbReference>
<dbReference type="PIRSF" id="PIRSF023956">
    <property type="entry name" value="Thiopurine_S-methyltransferase"/>
    <property type="match status" value="1"/>
</dbReference>
<dbReference type="SUPFAM" id="SSF53335">
    <property type="entry name" value="S-adenosyl-L-methionine-dependent methyltransferases"/>
    <property type="match status" value="1"/>
</dbReference>
<dbReference type="NCBIfam" id="NF009732">
    <property type="entry name" value="PRK13255.1"/>
    <property type="match status" value="1"/>
</dbReference>
<dbReference type="InterPro" id="IPR025835">
    <property type="entry name" value="Thiopurine_S-MeTrfase"/>
</dbReference>
<evidence type="ECO:0000256" key="5">
    <source>
        <dbReference type="ARBA" id="ARBA00022490"/>
    </source>
</evidence>
<gene>
    <name evidence="9" type="primary">tpm</name>
    <name evidence="10" type="ORF">A11A3_08205</name>
</gene>
<organism evidence="10 11">
    <name type="scientific">Alcanivorax hongdengensis A-11-3</name>
    <dbReference type="NCBI Taxonomy" id="1177179"/>
    <lineage>
        <taxon>Bacteria</taxon>
        <taxon>Pseudomonadati</taxon>
        <taxon>Pseudomonadota</taxon>
        <taxon>Gammaproteobacteria</taxon>
        <taxon>Oceanospirillales</taxon>
        <taxon>Alcanivoracaceae</taxon>
        <taxon>Alcanivorax</taxon>
    </lineage>
</organism>
<comment type="subcellular location">
    <subcellularLocation>
        <location evidence="2 9">Cytoplasm</location>
    </subcellularLocation>
</comment>
<dbReference type="GO" id="GO:0005737">
    <property type="term" value="C:cytoplasm"/>
    <property type="evidence" value="ECO:0007669"/>
    <property type="project" value="UniProtKB-SubCell"/>
</dbReference>
<feature type="binding site" evidence="9">
    <location>
        <position position="10"/>
    </location>
    <ligand>
        <name>S-adenosyl-L-methionine</name>
        <dbReference type="ChEBI" id="CHEBI:59789"/>
    </ligand>
</feature>
<dbReference type="HAMAP" id="MF_00812">
    <property type="entry name" value="Thiopur_methtran"/>
    <property type="match status" value="1"/>
</dbReference>
<dbReference type="InterPro" id="IPR022474">
    <property type="entry name" value="Thiopur_S-MeTfrase_Se/Te_detox"/>
</dbReference>
<dbReference type="FunFam" id="3.40.50.150:FF:000101">
    <property type="entry name" value="Thiopurine S-methyltransferase"/>
    <property type="match status" value="1"/>
</dbReference>
<keyword evidence="5 9" id="KW-0963">Cytoplasm</keyword>
<dbReference type="AlphaFoldDB" id="L0WC76"/>
<dbReference type="OrthoDB" id="9778208at2"/>
<comment type="catalytic activity">
    <reaction evidence="1 9">
        <text>S-adenosyl-L-methionine + a thiopurine = S-adenosyl-L-homocysteine + a thiopurine S-methylether.</text>
        <dbReference type="EC" id="2.1.1.67"/>
    </reaction>
</comment>
<sequence>MEKGFWEDKWQRNEIGFHLDRVHPLLSRFLPAMEWAPGSHLLVPLCGKTLDIGYLLESGFTVTGVELSAKAVVALFQQLGLDPGVSDWAGGRLYQQGALRVFQGDIFTLDGPTLGKVDGIYDRAALIALPDELRQQYARHLLALTDAAPQLLITLDYCQAQMPGPPFSVDADTVRALYADRYRIGDLSRRDILEYEPRFRERGLTALYETARKLEPALIPA</sequence>
<feature type="binding site" evidence="9">
    <location>
        <position position="45"/>
    </location>
    <ligand>
        <name>S-adenosyl-L-methionine</name>
        <dbReference type="ChEBI" id="CHEBI:59789"/>
    </ligand>
</feature>
<evidence type="ECO:0000256" key="2">
    <source>
        <dbReference type="ARBA" id="ARBA00004496"/>
    </source>
</evidence>
<evidence type="ECO:0000256" key="6">
    <source>
        <dbReference type="ARBA" id="ARBA00022603"/>
    </source>
</evidence>
<protein>
    <recommendedName>
        <fullName evidence="4 9">Thiopurine S-methyltransferase</fullName>
        <ecNumber evidence="4 9">2.1.1.67</ecNumber>
    </recommendedName>
    <alternativeName>
        <fullName evidence="9">Thiopurine methyltransferase</fullName>
    </alternativeName>
</protein>
<keyword evidence="7 9" id="KW-0808">Transferase</keyword>
<dbReference type="STRING" id="1177179.A11A3_08205"/>
<keyword evidence="11" id="KW-1185">Reference proteome</keyword>
<dbReference type="PANTHER" id="PTHR10259:SF11">
    <property type="entry name" value="THIOPURINE S-METHYLTRANSFERASE"/>
    <property type="match status" value="1"/>
</dbReference>
<keyword evidence="6 9" id="KW-0489">Methyltransferase</keyword>
<feature type="binding site" evidence="9">
    <location>
        <position position="123"/>
    </location>
    <ligand>
        <name>S-adenosyl-L-methionine</name>
        <dbReference type="ChEBI" id="CHEBI:59789"/>
    </ligand>
</feature>
<evidence type="ECO:0000256" key="7">
    <source>
        <dbReference type="ARBA" id="ARBA00022679"/>
    </source>
</evidence>
<evidence type="ECO:0000256" key="3">
    <source>
        <dbReference type="ARBA" id="ARBA00008145"/>
    </source>
</evidence>
<dbReference type="EC" id="2.1.1.67" evidence="4 9"/>
<dbReference type="InterPro" id="IPR008854">
    <property type="entry name" value="TPMT"/>
</dbReference>
<evidence type="ECO:0000313" key="11">
    <source>
        <dbReference type="Proteomes" id="UP000010164"/>
    </source>
</evidence>
<dbReference type="GO" id="GO:0032259">
    <property type="term" value="P:methylation"/>
    <property type="evidence" value="ECO:0007669"/>
    <property type="project" value="UniProtKB-KW"/>
</dbReference>
<proteinExistence type="inferred from homology"/>
<accession>L0WC76</accession>
<dbReference type="EMBL" id="AMRJ01000010">
    <property type="protein sequence ID" value="EKF74594.1"/>
    <property type="molecule type" value="Genomic_DNA"/>
</dbReference>
<comment type="caution">
    <text evidence="10">The sequence shown here is derived from an EMBL/GenBank/DDBJ whole genome shotgun (WGS) entry which is preliminary data.</text>
</comment>
<dbReference type="Pfam" id="PF05724">
    <property type="entry name" value="TPMT"/>
    <property type="match status" value="1"/>
</dbReference>
<reference evidence="10 11" key="1">
    <citation type="journal article" date="2012" name="J. Bacteriol.">
        <title>Genome Sequence of the Alkane-Degrading Bacterium Alcanivorax hongdengensis Type Strain A-11-3.</title>
        <authorList>
            <person name="Lai Q."/>
            <person name="Shao Z."/>
        </authorList>
    </citation>
    <scope>NUCLEOTIDE SEQUENCE [LARGE SCALE GENOMIC DNA]</scope>
    <source>
        <strain evidence="10 11">A-11-3</strain>
    </source>
</reference>
<dbReference type="GO" id="GO:0008119">
    <property type="term" value="F:thiopurine S-methyltransferase activity"/>
    <property type="evidence" value="ECO:0007669"/>
    <property type="project" value="UniProtKB-UniRule"/>
</dbReference>
<evidence type="ECO:0000256" key="8">
    <source>
        <dbReference type="ARBA" id="ARBA00022691"/>
    </source>
</evidence>
<dbReference type="PANTHER" id="PTHR10259">
    <property type="entry name" value="THIOPURINE S-METHYLTRANSFERASE"/>
    <property type="match status" value="1"/>
</dbReference>
<dbReference type="PATRIC" id="fig|1177179.3.peg.1638"/>
<keyword evidence="8 9" id="KW-0949">S-adenosyl-L-methionine</keyword>
<comment type="similarity">
    <text evidence="3 9">Belongs to the class I-like SAM-binding methyltransferase superfamily. TPMT family.</text>
</comment>
<dbReference type="Gene3D" id="3.40.50.150">
    <property type="entry name" value="Vaccinia Virus protein VP39"/>
    <property type="match status" value="1"/>
</dbReference>
<dbReference type="NCBIfam" id="TIGR03840">
    <property type="entry name" value="TMPT_Se_Te"/>
    <property type="match status" value="1"/>
</dbReference>
<dbReference type="Proteomes" id="UP000010164">
    <property type="component" value="Unassembled WGS sequence"/>
</dbReference>